<feature type="compositionally biased region" description="Polar residues" evidence="1">
    <location>
        <begin position="144"/>
        <end position="160"/>
    </location>
</feature>
<feature type="chain" id="PRO_5045677049" evidence="3">
    <location>
        <begin position="21"/>
        <end position="350"/>
    </location>
</feature>
<comment type="caution">
    <text evidence="4">The sequence shown here is derived from an EMBL/GenBank/DDBJ whole genome shotgun (WGS) entry which is preliminary data.</text>
</comment>
<keyword evidence="2" id="KW-1133">Transmembrane helix</keyword>
<organism evidence="4 5">
    <name type="scientific">Stereocaulon virgatum</name>
    <dbReference type="NCBI Taxonomy" id="373712"/>
    <lineage>
        <taxon>Eukaryota</taxon>
        <taxon>Fungi</taxon>
        <taxon>Dikarya</taxon>
        <taxon>Ascomycota</taxon>
        <taxon>Pezizomycotina</taxon>
        <taxon>Lecanoromycetes</taxon>
        <taxon>OSLEUM clade</taxon>
        <taxon>Lecanoromycetidae</taxon>
        <taxon>Lecanorales</taxon>
        <taxon>Lecanorineae</taxon>
        <taxon>Stereocaulaceae</taxon>
        <taxon>Stereocaulon</taxon>
    </lineage>
</organism>
<dbReference type="Proteomes" id="UP001590950">
    <property type="component" value="Unassembled WGS sequence"/>
</dbReference>
<dbReference type="PANTHER" id="PTHR28154">
    <property type="entry name" value="CELL WALL SYNTHESIS PROTEIN KNH1-RELATED"/>
    <property type="match status" value="1"/>
</dbReference>
<accession>A0ABR4AEE3</accession>
<sequence>MNTLCSLLIILAAVTSHSLADVQFTFPTAGAREVGNTAVYIAWKESGKGPAISSFDKYNLSLCAGGNSPGSYAEIMLVTEGGYFAAGNNAADTVPAEIGESIQYAYFYSMNSSSPGGIVVNFSDRFSLSGMTGSFPPNVRQGAQGLTGTNGPGTQNNIAGFSSPAAPASTLQSSTQPILQSTAQPIIQSTAQSTSQSTAQSIIRVTTQSANTSPTATNAPAQSSSGLSSSSKLGLGLGVPLGIMTIAFAAILGYIYGKGGRAKAMAPTMGAHSPDTSRQMNAPIRQRQGWRGLWTSQKLSEMEGSQRYREELPCSAPYVQDLQGSALARQKLHIPPYSQELEGSLRKKTG</sequence>
<evidence type="ECO:0000313" key="5">
    <source>
        <dbReference type="Proteomes" id="UP001590950"/>
    </source>
</evidence>
<evidence type="ECO:0000313" key="4">
    <source>
        <dbReference type="EMBL" id="KAL2043825.1"/>
    </source>
</evidence>
<feature type="region of interest" description="Disordered" evidence="1">
    <location>
        <begin position="207"/>
        <end position="229"/>
    </location>
</feature>
<name>A0ABR4AEE3_9LECA</name>
<dbReference type="EMBL" id="JBEFKJ010000010">
    <property type="protein sequence ID" value="KAL2043825.1"/>
    <property type="molecule type" value="Genomic_DNA"/>
</dbReference>
<evidence type="ECO:0000256" key="3">
    <source>
        <dbReference type="SAM" id="SignalP"/>
    </source>
</evidence>
<reference evidence="4 5" key="1">
    <citation type="submission" date="2024-09" db="EMBL/GenBank/DDBJ databases">
        <title>Rethinking Asexuality: The Enigmatic Case of Functional Sexual Genes in Lepraria (Stereocaulaceae).</title>
        <authorList>
            <person name="Doellman M."/>
            <person name="Sun Y."/>
            <person name="Barcenas-Pena A."/>
            <person name="Lumbsch H.T."/>
            <person name="Grewe F."/>
        </authorList>
    </citation>
    <scope>NUCLEOTIDE SEQUENCE [LARGE SCALE GENOMIC DNA]</scope>
    <source>
        <strain evidence="4 5">Mercado 3170</strain>
    </source>
</reference>
<keyword evidence="5" id="KW-1185">Reference proteome</keyword>
<feature type="region of interest" description="Disordered" evidence="1">
    <location>
        <begin position="133"/>
        <end position="175"/>
    </location>
</feature>
<evidence type="ECO:0000256" key="2">
    <source>
        <dbReference type="SAM" id="Phobius"/>
    </source>
</evidence>
<gene>
    <name evidence="4" type="ORF">N7G274_003345</name>
</gene>
<evidence type="ECO:0000256" key="1">
    <source>
        <dbReference type="SAM" id="MobiDB-lite"/>
    </source>
</evidence>
<keyword evidence="2" id="KW-0472">Membrane</keyword>
<keyword evidence="2" id="KW-0812">Transmembrane</keyword>
<dbReference type="PANTHER" id="PTHR28154:SF1">
    <property type="entry name" value="CELL WALL SYNTHESIS PROTEIN KNH1-RELATED"/>
    <property type="match status" value="1"/>
</dbReference>
<feature type="signal peptide" evidence="3">
    <location>
        <begin position="1"/>
        <end position="20"/>
    </location>
</feature>
<keyword evidence="3" id="KW-0732">Signal</keyword>
<proteinExistence type="predicted"/>
<protein>
    <submittedName>
        <fullName evidence="4">Uncharacterized protein</fullName>
    </submittedName>
</protein>
<dbReference type="InterPro" id="IPR045328">
    <property type="entry name" value="Kre9/Knh1"/>
</dbReference>
<feature type="transmembrane region" description="Helical" evidence="2">
    <location>
        <begin position="233"/>
        <end position="256"/>
    </location>
</feature>